<keyword evidence="5 6" id="KW-0472">Membrane</keyword>
<dbReference type="EMBL" id="DVMS01000198">
    <property type="protein sequence ID" value="HIU39409.1"/>
    <property type="molecule type" value="Genomic_DNA"/>
</dbReference>
<keyword evidence="2" id="KW-1003">Cell membrane</keyword>
<comment type="caution">
    <text evidence="8">The sequence shown here is derived from an EMBL/GenBank/DDBJ whole genome shotgun (WGS) entry which is preliminary data.</text>
</comment>
<reference evidence="8" key="1">
    <citation type="submission" date="2020-10" db="EMBL/GenBank/DDBJ databases">
        <authorList>
            <person name="Gilroy R."/>
        </authorList>
    </citation>
    <scope>NUCLEOTIDE SEQUENCE</scope>
    <source>
        <strain evidence="8">17073</strain>
    </source>
</reference>
<feature type="transmembrane region" description="Helical" evidence="6">
    <location>
        <begin position="270"/>
        <end position="297"/>
    </location>
</feature>
<evidence type="ECO:0000256" key="6">
    <source>
        <dbReference type="SAM" id="Phobius"/>
    </source>
</evidence>
<feature type="transmembrane region" description="Helical" evidence="6">
    <location>
        <begin position="372"/>
        <end position="393"/>
    </location>
</feature>
<feature type="domain" description="ABC-2 type transporter transmembrane" evidence="7">
    <location>
        <begin position="20"/>
        <end position="390"/>
    </location>
</feature>
<comment type="subcellular location">
    <subcellularLocation>
        <location evidence="1">Cell membrane</location>
        <topology evidence="1">Multi-pass membrane protein</topology>
    </subcellularLocation>
</comment>
<dbReference type="InterPro" id="IPR013525">
    <property type="entry name" value="ABC2_TM"/>
</dbReference>
<dbReference type="GO" id="GO:0005886">
    <property type="term" value="C:plasma membrane"/>
    <property type="evidence" value="ECO:0007669"/>
    <property type="project" value="UniProtKB-SubCell"/>
</dbReference>
<keyword evidence="3 6" id="KW-0812">Transmembrane</keyword>
<evidence type="ECO:0000256" key="3">
    <source>
        <dbReference type="ARBA" id="ARBA00022692"/>
    </source>
</evidence>
<evidence type="ECO:0000313" key="9">
    <source>
        <dbReference type="Proteomes" id="UP000824076"/>
    </source>
</evidence>
<protein>
    <submittedName>
        <fullName evidence="8">ABC transporter permease</fullName>
    </submittedName>
</protein>
<evidence type="ECO:0000313" key="8">
    <source>
        <dbReference type="EMBL" id="HIU39409.1"/>
    </source>
</evidence>
<evidence type="ECO:0000256" key="4">
    <source>
        <dbReference type="ARBA" id="ARBA00022989"/>
    </source>
</evidence>
<dbReference type="GO" id="GO:0140359">
    <property type="term" value="F:ABC-type transporter activity"/>
    <property type="evidence" value="ECO:0007669"/>
    <property type="project" value="InterPro"/>
</dbReference>
<name>A0A9D1INT7_9BACT</name>
<gene>
    <name evidence="8" type="ORF">IAD18_07075</name>
</gene>
<dbReference type="Gene3D" id="3.40.190.10">
    <property type="entry name" value="Periplasmic binding protein-like II"/>
    <property type="match status" value="1"/>
</dbReference>
<sequence>MNGKIWLVARREFSVRVKKRSFIVMTILMPFLMAALVLMPMFLAMIKDGDRKTVAVVDNTGLYAPALKSNASYLFVPTEKMTAGMRSDSTDIDAVVHITGNLVDNPAGAAIYSREEIPADLTEYVGAVLTEEARKEKFARYDIPGLDAIIADVQQPVAVATIRWTDDGEQQSMADLIAATGMLLTFLTYLFVMSYGGMVLQSVAEEKSNRIVELMVSSVRPYQLMMGKIVGIGLVGLFQMLVWAVMLAVIFMGVGAMSDTGVSADSVAEIFSAVLSLPLVEIVTLFVLYFIGGYLLYASILAACGASVNDAQDSQQFLMPVMVLMLFAFYAGFYGSTNPDGPLAYWCSFIPFTSPIVMMVRVPYGIPVYEEILSIALLYVSALVLLALSAKVYRTGILMYGKKISFKEMLRWLKPHH</sequence>
<dbReference type="InterPro" id="IPR051449">
    <property type="entry name" value="ABC-2_transporter_component"/>
</dbReference>
<keyword evidence="4 6" id="KW-1133">Transmembrane helix</keyword>
<feature type="transmembrane region" description="Helical" evidence="6">
    <location>
        <begin position="21"/>
        <end position="46"/>
    </location>
</feature>
<dbReference type="AlphaFoldDB" id="A0A9D1INT7"/>
<dbReference type="Pfam" id="PF12698">
    <property type="entry name" value="ABC2_membrane_3"/>
    <property type="match status" value="1"/>
</dbReference>
<dbReference type="SUPFAM" id="SSF53850">
    <property type="entry name" value="Periplasmic binding protein-like II"/>
    <property type="match status" value="1"/>
</dbReference>
<feature type="transmembrane region" description="Helical" evidence="6">
    <location>
        <begin position="229"/>
        <end position="258"/>
    </location>
</feature>
<accession>A0A9D1INT7</accession>
<evidence type="ECO:0000256" key="5">
    <source>
        <dbReference type="ARBA" id="ARBA00023136"/>
    </source>
</evidence>
<feature type="transmembrane region" description="Helical" evidence="6">
    <location>
        <begin position="176"/>
        <end position="200"/>
    </location>
</feature>
<proteinExistence type="predicted"/>
<dbReference type="Proteomes" id="UP000824076">
    <property type="component" value="Unassembled WGS sequence"/>
</dbReference>
<reference evidence="8" key="2">
    <citation type="journal article" date="2021" name="PeerJ">
        <title>Extensive microbial diversity within the chicken gut microbiome revealed by metagenomics and culture.</title>
        <authorList>
            <person name="Gilroy R."/>
            <person name="Ravi A."/>
            <person name="Getino M."/>
            <person name="Pursley I."/>
            <person name="Horton D.L."/>
            <person name="Alikhan N.F."/>
            <person name="Baker D."/>
            <person name="Gharbi K."/>
            <person name="Hall N."/>
            <person name="Watson M."/>
            <person name="Adriaenssens E.M."/>
            <person name="Foster-Nyarko E."/>
            <person name="Jarju S."/>
            <person name="Secka A."/>
            <person name="Antonio M."/>
            <person name="Oren A."/>
            <person name="Chaudhuri R.R."/>
            <person name="La Ragione R."/>
            <person name="Hildebrand F."/>
            <person name="Pallen M.J."/>
        </authorList>
    </citation>
    <scope>NUCLEOTIDE SEQUENCE</scope>
    <source>
        <strain evidence="8">17073</strain>
    </source>
</reference>
<evidence type="ECO:0000256" key="1">
    <source>
        <dbReference type="ARBA" id="ARBA00004651"/>
    </source>
</evidence>
<evidence type="ECO:0000256" key="2">
    <source>
        <dbReference type="ARBA" id="ARBA00022475"/>
    </source>
</evidence>
<dbReference type="PANTHER" id="PTHR30294:SF29">
    <property type="entry name" value="MULTIDRUG ABC TRANSPORTER PERMEASE YBHS-RELATED"/>
    <property type="match status" value="1"/>
</dbReference>
<dbReference type="PANTHER" id="PTHR30294">
    <property type="entry name" value="MEMBRANE COMPONENT OF ABC TRANSPORTER YHHJ-RELATED"/>
    <property type="match status" value="1"/>
</dbReference>
<feature type="transmembrane region" description="Helical" evidence="6">
    <location>
        <begin position="317"/>
        <end position="337"/>
    </location>
</feature>
<organism evidence="8 9">
    <name type="scientific">Candidatus Limisoma intestinavium</name>
    <dbReference type="NCBI Taxonomy" id="2840856"/>
    <lineage>
        <taxon>Bacteria</taxon>
        <taxon>Pseudomonadati</taxon>
        <taxon>Bacteroidota</taxon>
        <taxon>Bacteroidia</taxon>
        <taxon>Bacteroidales</taxon>
        <taxon>Candidatus Limisoma</taxon>
    </lineage>
</organism>
<evidence type="ECO:0000259" key="7">
    <source>
        <dbReference type="Pfam" id="PF12698"/>
    </source>
</evidence>